<accession>A0AAV5WJU2</accession>
<dbReference type="Proteomes" id="UP001432322">
    <property type="component" value="Unassembled WGS sequence"/>
</dbReference>
<dbReference type="EMBL" id="BTSY01000005">
    <property type="protein sequence ID" value="GMT30989.1"/>
    <property type="molecule type" value="Genomic_DNA"/>
</dbReference>
<dbReference type="AlphaFoldDB" id="A0AAV5WJU2"/>
<sequence>MTSPAAPCTDPLAVQVMRAVLGSRLPAAPEQRHAIEDALAVSAGCTTAAVQVRVSVGHSECEARCSRSAPVELWSVRVEEEEESGGAAPLPPVFLLNAVRSYVHFSQLSAWMRPQAGGPPPPVAASYELLAPQGAGALPAPLYAPADATLVEHAFPLALESQVARAPTRPRRVVRVSVRFVQRERPLSPAGLCLQLGRLQSDEWLLPSPLPSPTGNDDGPLASSPLFGAAAAAQIILGGKHKACEPPLYSPNGPAMKQMHYGGEKEEELVIECVRDEKLGQHPDTVVEEERSVEILKEKEGKGEKRVERRRKTATPVRERKLQQPPVKREKKGGLRRMIGGWEECVLKGIMDGRALPDAGYTVRIVAPSAPSIRLALRTSTVTDTVATCVGRVTVAEEERAREEGGYERKVIRRRGYAIPECGQIQMALLNGEGTSMHALTIPYDVKTMPTHATTVVRHRVRFAPANSMSGATAPLRYLVQMSISRDRSGRSFLSGELTLVFTTDMSVDGANVEMDTVTGVARAAQVYELSAETITAAHSLK</sequence>
<name>A0AAV5WJU2_9BILA</name>
<gene>
    <name evidence="2" type="ORF">PFISCL1PPCAC_22286</name>
</gene>
<feature type="region of interest" description="Disordered" evidence="1">
    <location>
        <begin position="299"/>
        <end position="334"/>
    </location>
</feature>
<keyword evidence="3" id="KW-1185">Reference proteome</keyword>
<reference evidence="2" key="1">
    <citation type="submission" date="2023-10" db="EMBL/GenBank/DDBJ databases">
        <title>Genome assembly of Pristionchus species.</title>
        <authorList>
            <person name="Yoshida K."/>
            <person name="Sommer R.J."/>
        </authorList>
    </citation>
    <scope>NUCLEOTIDE SEQUENCE</scope>
    <source>
        <strain evidence="2">RS5133</strain>
    </source>
</reference>
<evidence type="ECO:0000313" key="3">
    <source>
        <dbReference type="Proteomes" id="UP001432322"/>
    </source>
</evidence>
<organism evidence="2 3">
    <name type="scientific">Pristionchus fissidentatus</name>
    <dbReference type="NCBI Taxonomy" id="1538716"/>
    <lineage>
        <taxon>Eukaryota</taxon>
        <taxon>Metazoa</taxon>
        <taxon>Ecdysozoa</taxon>
        <taxon>Nematoda</taxon>
        <taxon>Chromadorea</taxon>
        <taxon>Rhabditida</taxon>
        <taxon>Rhabditina</taxon>
        <taxon>Diplogasteromorpha</taxon>
        <taxon>Diplogasteroidea</taxon>
        <taxon>Neodiplogasteridae</taxon>
        <taxon>Pristionchus</taxon>
    </lineage>
</organism>
<evidence type="ECO:0000313" key="2">
    <source>
        <dbReference type="EMBL" id="GMT30989.1"/>
    </source>
</evidence>
<proteinExistence type="predicted"/>
<dbReference type="InterPro" id="IPR051506">
    <property type="entry name" value="ATOS_Transcription_Regulators"/>
</dbReference>
<dbReference type="PANTHER" id="PTHR13199:SF11">
    <property type="entry name" value="PROTEIN ATOSSA"/>
    <property type="match status" value="1"/>
</dbReference>
<comment type="caution">
    <text evidence="2">The sequence shown here is derived from an EMBL/GenBank/DDBJ whole genome shotgun (WGS) entry which is preliminary data.</text>
</comment>
<protein>
    <submittedName>
        <fullName evidence="2">Uncharacterized protein</fullName>
    </submittedName>
</protein>
<dbReference type="PANTHER" id="PTHR13199">
    <property type="entry name" value="GH03947P"/>
    <property type="match status" value="1"/>
</dbReference>
<evidence type="ECO:0000256" key="1">
    <source>
        <dbReference type="SAM" id="MobiDB-lite"/>
    </source>
</evidence>